<feature type="compositionally biased region" description="Basic residues" evidence="1">
    <location>
        <begin position="1"/>
        <end position="12"/>
    </location>
</feature>
<proteinExistence type="predicted"/>
<keyword evidence="2" id="KW-0812">Transmembrane</keyword>
<keyword evidence="2" id="KW-0472">Membrane</keyword>
<reference evidence="3" key="1">
    <citation type="submission" date="2023-03" db="UniProtKB">
        <authorList>
            <consortium name="EnsemblPlants"/>
        </authorList>
    </citation>
    <scope>IDENTIFICATION</scope>
</reference>
<feature type="transmembrane region" description="Helical" evidence="2">
    <location>
        <begin position="283"/>
        <end position="307"/>
    </location>
</feature>
<accession>A0A9I9ELK4</accession>
<organism evidence="3">
    <name type="scientific">Cucumis melo</name>
    <name type="common">Muskmelon</name>
    <dbReference type="NCBI Taxonomy" id="3656"/>
    <lineage>
        <taxon>Eukaryota</taxon>
        <taxon>Viridiplantae</taxon>
        <taxon>Streptophyta</taxon>
        <taxon>Embryophyta</taxon>
        <taxon>Tracheophyta</taxon>
        <taxon>Spermatophyta</taxon>
        <taxon>Magnoliopsida</taxon>
        <taxon>eudicotyledons</taxon>
        <taxon>Gunneridae</taxon>
        <taxon>Pentapetalae</taxon>
        <taxon>rosids</taxon>
        <taxon>fabids</taxon>
        <taxon>Cucurbitales</taxon>
        <taxon>Cucurbitaceae</taxon>
        <taxon>Benincaseae</taxon>
        <taxon>Cucumis</taxon>
    </lineage>
</organism>
<feature type="transmembrane region" description="Helical" evidence="2">
    <location>
        <begin position="240"/>
        <end position="263"/>
    </location>
</feature>
<protein>
    <submittedName>
        <fullName evidence="3">Uncharacterized protein</fullName>
    </submittedName>
</protein>
<dbReference type="AlphaFoldDB" id="A0A9I9ELK4"/>
<evidence type="ECO:0000313" key="3">
    <source>
        <dbReference type="EnsemblPlants" id="MELO3C035068.2.1"/>
    </source>
</evidence>
<evidence type="ECO:0000256" key="2">
    <source>
        <dbReference type="SAM" id="Phobius"/>
    </source>
</evidence>
<feature type="transmembrane region" description="Helical" evidence="2">
    <location>
        <begin position="182"/>
        <end position="208"/>
    </location>
</feature>
<name>A0A9I9ELK4_CUCME</name>
<dbReference type="EnsemblPlants" id="MELO3C035068.2.1">
    <property type="protein sequence ID" value="MELO3C035068.2.1"/>
    <property type="gene ID" value="MELO3C035068.2"/>
</dbReference>
<dbReference type="Gramene" id="MELO3C035068.2.1">
    <property type="protein sequence ID" value="MELO3C035068.2.1"/>
    <property type="gene ID" value="MELO3C035068.2"/>
</dbReference>
<sequence>MQIKKQARRPTLSRKPPIDGHKCSKLYGPEVKWSTNRMVCKTPKFYQVGHISVRLPNREDTMKERVERKKTTKARSKGGPSVKMTSYACTITTRKTTYYDNWFHPKLKEKKKREGIGVSSSPSTFFSSSFARAQQQHCRIPNFVILPLLLLNLSPLPIQALPRRFSSPKIVSNNGGTDVLEIGWWVFDLIQIATLQFLFCVGNGDWVVGFDGMSSSRTMGRLHHPCTKEEIRSQLGRYNIVYIFLVSLLFLTMHPSAVAELYSNIPTLKLQFDYCALFDIFTYGLKAGCILSLRFLGILSWTCLFNISLYGNTLKVHAILKDLVHKAIGETLVFGFMGLDRMFLGVMGHSDL</sequence>
<feature type="transmembrane region" description="Helical" evidence="2">
    <location>
        <begin position="140"/>
        <end position="162"/>
    </location>
</feature>
<evidence type="ECO:0000256" key="1">
    <source>
        <dbReference type="SAM" id="MobiDB-lite"/>
    </source>
</evidence>
<keyword evidence="2" id="KW-1133">Transmembrane helix</keyword>
<feature type="region of interest" description="Disordered" evidence="1">
    <location>
        <begin position="1"/>
        <end position="20"/>
    </location>
</feature>